<dbReference type="RefSeq" id="WP_166822673.1">
    <property type="nucleotide sequence ID" value="NZ_JAAOLX010000002.1"/>
</dbReference>
<evidence type="ECO:0000313" key="1">
    <source>
        <dbReference type="EMBL" id="NHQ85396.1"/>
    </source>
</evidence>
<gene>
    <name evidence="1" type="ORF">HA050_04615</name>
</gene>
<proteinExistence type="predicted"/>
<evidence type="ECO:0000313" key="2">
    <source>
        <dbReference type="Proteomes" id="UP000712570"/>
    </source>
</evidence>
<keyword evidence="2" id="KW-1185">Reference proteome</keyword>
<reference evidence="1 2" key="1">
    <citation type="submission" date="2020-03" db="EMBL/GenBank/DDBJ databases">
        <title>Draft genome sequence of environmentally isolated violet-colored cultures.</title>
        <authorList>
            <person name="Wilson H.S."/>
        </authorList>
    </citation>
    <scope>NUCLEOTIDE SEQUENCE [LARGE SCALE GENOMIC DNA]</scope>
    <source>
        <strain evidence="1 2">HSC-16F04</strain>
    </source>
</reference>
<dbReference type="Proteomes" id="UP000712570">
    <property type="component" value="Unassembled WGS sequence"/>
</dbReference>
<accession>A0ABX0KWD8</accession>
<sequence>MSVKLSKSDAIARLYREQPNVNLDSNATHFANINASKAVWWYDIPRKKVTSGSHEVLHILAHDFSNNELHYLVVPTKYLCNNLGKLVIRKDKDSISLELSARPSNFMQDIRPSGGHIHFSQFRQCQ</sequence>
<comment type="caution">
    <text evidence="1">The sequence shown here is derived from an EMBL/GenBank/DDBJ whole genome shotgun (WGS) entry which is preliminary data.</text>
</comment>
<dbReference type="EMBL" id="JAAOLX010000002">
    <property type="protein sequence ID" value="NHQ85396.1"/>
    <property type="molecule type" value="Genomic_DNA"/>
</dbReference>
<organism evidence="1 2">
    <name type="scientific">Iodobacter violaceini</name>
    <dbReference type="NCBI Taxonomy" id="3044271"/>
    <lineage>
        <taxon>Bacteria</taxon>
        <taxon>Pseudomonadati</taxon>
        <taxon>Pseudomonadota</taxon>
        <taxon>Betaproteobacteria</taxon>
        <taxon>Neisseriales</taxon>
        <taxon>Chitinibacteraceae</taxon>
        <taxon>Iodobacter</taxon>
    </lineage>
</organism>
<name>A0ABX0KWD8_9NEIS</name>
<protein>
    <submittedName>
        <fullName evidence="1">Uncharacterized protein</fullName>
    </submittedName>
</protein>